<evidence type="ECO:0000256" key="1">
    <source>
        <dbReference type="SAM" id="MobiDB-lite"/>
    </source>
</evidence>
<proteinExistence type="predicted"/>
<gene>
    <name evidence="2" type="ORF">C461_09118</name>
</gene>
<dbReference type="AlphaFoldDB" id="M0PBH6"/>
<reference evidence="2 3" key="1">
    <citation type="journal article" date="2014" name="PLoS Genet.">
        <title>Phylogenetically driven sequencing of extremely halophilic archaea reveals strategies for static and dynamic osmo-response.</title>
        <authorList>
            <person name="Becker E.A."/>
            <person name="Seitzer P.M."/>
            <person name="Tritt A."/>
            <person name="Larsen D."/>
            <person name="Krusor M."/>
            <person name="Yao A.I."/>
            <person name="Wu D."/>
            <person name="Madern D."/>
            <person name="Eisen J.A."/>
            <person name="Darling A.E."/>
            <person name="Facciotti M.T."/>
        </authorList>
    </citation>
    <scope>NUCLEOTIDE SEQUENCE [LARGE SCALE GENOMIC DNA]</scope>
    <source>
        <strain evidence="2 3">JCM 13560</strain>
    </source>
</reference>
<name>M0PBH6_9EURY</name>
<organism evidence="2 3">
    <name type="scientific">Halorubrum aidingense JCM 13560</name>
    <dbReference type="NCBI Taxonomy" id="1230454"/>
    <lineage>
        <taxon>Archaea</taxon>
        <taxon>Methanobacteriati</taxon>
        <taxon>Methanobacteriota</taxon>
        <taxon>Stenosarchaea group</taxon>
        <taxon>Halobacteria</taxon>
        <taxon>Halobacteriales</taxon>
        <taxon>Haloferacaceae</taxon>
        <taxon>Halorubrum</taxon>
    </lineage>
</organism>
<evidence type="ECO:0000313" key="3">
    <source>
        <dbReference type="Proteomes" id="UP000011575"/>
    </source>
</evidence>
<comment type="caution">
    <text evidence="2">The sequence shown here is derived from an EMBL/GenBank/DDBJ whole genome shotgun (WGS) entry which is preliminary data.</text>
</comment>
<keyword evidence="3" id="KW-1185">Reference proteome</keyword>
<sequence>MAPWSCLSTTTLRSWFENVSYTKSAQPDAPEAAASNSPFQASYEPKSSAMRSASAERPAGRAGGRRLELALPGLVRAEVLRDAVRERPLGLVAALRAHVLPEQVVEDVSRRVVRHVPDRARRRGEVALLAVGFERLFGRVPAVHVALMVGVVMPFEHLLGDVRLQRVVIVRQRIEFVAHR</sequence>
<protein>
    <submittedName>
        <fullName evidence="2">Uncharacterized protein</fullName>
    </submittedName>
</protein>
<accession>M0PBH6</accession>
<dbReference type="EMBL" id="AOJI01000023">
    <property type="protein sequence ID" value="EMA67203.1"/>
    <property type="molecule type" value="Genomic_DNA"/>
</dbReference>
<evidence type="ECO:0000313" key="2">
    <source>
        <dbReference type="EMBL" id="EMA67203.1"/>
    </source>
</evidence>
<feature type="region of interest" description="Disordered" evidence="1">
    <location>
        <begin position="26"/>
        <end position="61"/>
    </location>
</feature>
<dbReference type="Proteomes" id="UP000011575">
    <property type="component" value="Unassembled WGS sequence"/>
</dbReference>